<name>A0A4Y2GL59_ARAVE</name>
<evidence type="ECO:0000313" key="3">
    <source>
        <dbReference type="Proteomes" id="UP000499080"/>
    </source>
</evidence>
<dbReference type="EMBL" id="BGPR01001466">
    <property type="protein sequence ID" value="GBM54592.1"/>
    <property type="molecule type" value="Genomic_DNA"/>
</dbReference>
<comment type="caution">
    <text evidence="2">The sequence shown here is derived from an EMBL/GenBank/DDBJ whole genome shotgun (WGS) entry which is preliminary data.</text>
</comment>
<evidence type="ECO:0000256" key="1">
    <source>
        <dbReference type="SAM" id="MobiDB-lite"/>
    </source>
</evidence>
<reference evidence="2 3" key="1">
    <citation type="journal article" date="2019" name="Sci. Rep.">
        <title>Orb-weaving spider Araneus ventricosus genome elucidates the spidroin gene catalogue.</title>
        <authorList>
            <person name="Kono N."/>
            <person name="Nakamura H."/>
            <person name="Ohtoshi R."/>
            <person name="Moran D.A.P."/>
            <person name="Shinohara A."/>
            <person name="Yoshida Y."/>
            <person name="Fujiwara M."/>
            <person name="Mori M."/>
            <person name="Tomita M."/>
            <person name="Arakawa K."/>
        </authorList>
    </citation>
    <scope>NUCLEOTIDE SEQUENCE [LARGE SCALE GENOMIC DNA]</scope>
</reference>
<accession>A0A4Y2GL59</accession>
<dbReference type="Proteomes" id="UP000499080">
    <property type="component" value="Unassembled WGS sequence"/>
</dbReference>
<organism evidence="2 3">
    <name type="scientific">Araneus ventricosus</name>
    <name type="common">Orbweaver spider</name>
    <name type="synonym">Epeira ventricosa</name>
    <dbReference type="NCBI Taxonomy" id="182803"/>
    <lineage>
        <taxon>Eukaryota</taxon>
        <taxon>Metazoa</taxon>
        <taxon>Ecdysozoa</taxon>
        <taxon>Arthropoda</taxon>
        <taxon>Chelicerata</taxon>
        <taxon>Arachnida</taxon>
        <taxon>Araneae</taxon>
        <taxon>Araneomorphae</taxon>
        <taxon>Entelegynae</taxon>
        <taxon>Araneoidea</taxon>
        <taxon>Araneidae</taxon>
        <taxon>Araneus</taxon>
    </lineage>
</organism>
<evidence type="ECO:0000313" key="2">
    <source>
        <dbReference type="EMBL" id="GBM54592.1"/>
    </source>
</evidence>
<dbReference type="AlphaFoldDB" id="A0A4Y2GL59"/>
<proteinExistence type="predicted"/>
<sequence length="96" mass="10978">MVSKNEDQDNPEENDKEDVSTHLVSYGDAVSATLHGTTRSGYIDRRDVYPAPAENRISMFSSICRKKITDLVSSTKTALFILIYKFNCFFEIRNKH</sequence>
<keyword evidence="3" id="KW-1185">Reference proteome</keyword>
<protein>
    <submittedName>
        <fullName evidence="2">Uncharacterized protein</fullName>
    </submittedName>
</protein>
<gene>
    <name evidence="2" type="ORF">AVEN_238594_1</name>
</gene>
<feature type="region of interest" description="Disordered" evidence="1">
    <location>
        <begin position="1"/>
        <end position="20"/>
    </location>
</feature>